<organism evidence="2">
    <name type="scientific">uncultured Sulfurovum sp</name>
    <dbReference type="NCBI Taxonomy" id="269237"/>
    <lineage>
        <taxon>Bacteria</taxon>
        <taxon>Pseudomonadati</taxon>
        <taxon>Campylobacterota</taxon>
        <taxon>Epsilonproteobacteria</taxon>
        <taxon>Campylobacterales</taxon>
        <taxon>Sulfurovaceae</taxon>
        <taxon>Sulfurovum</taxon>
        <taxon>environmental samples</taxon>
    </lineage>
</organism>
<dbReference type="InterPro" id="IPR011646">
    <property type="entry name" value="KAP_P-loop"/>
</dbReference>
<dbReference type="AlphaFoldDB" id="A0A6S6T2K4"/>
<dbReference type="EMBL" id="CACVAS010000058">
    <property type="protein sequence ID" value="CAA6810927.1"/>
    <property type="molecule type" value="Genomic_DNA"/>
</dbReference>
<reference evidence="2" key="1">
    <citation type="submission" date="2020-01" db="EMBL/GenBank/DDBJ databases">
        <authorList>
            <person name="Meier V. D."/>
            <person name="Meier V D."/>
        </authorList>
    </citation>
    <scope>NUCLEOTIDE SEQUENCE</scope>
    <source>
        <strain evidence="2">HLG_WM_MAG_01</strain>
    </source>
</reference>
<evidence type="ECO:0000259" key="1">
    <source>
        <dbReference type="Pfam" id="PF07693"/>
    </source>
</evidence>
<name>A0A6S6T2K4_9BACT</name>
<feature type="domain" description="KAP NTPase" evidence="1">
    <location>
        <begin position="23"/>
        <end position="53"/>
    </location>
</feature>
<sequence>MSTLKVLKEYLMGDDGYLLNDDNNGKTVMLSGAWGSGKTHFWQNEIEDDLTQELNKKDEGIQ</sequence>
<evidence type="ECO:0000313" key="2">
    <source>
        <dbReference type="EMBL" id="CAA6810927.1"/>
    </source>
</evidence>
<proteinExistence type="predicted"/>
<dbReference type="Pfam" id="PF07693">
    <property type="entry name" value="KAP_NTPase"/>
    <property type="match status" value="1"/>
</dbReference>
<gene>
    <name evidence="2" type="ORF">HELGO_WM117</name>
</gene>
<protein>
    <recommendedName>
        <fullName evidence="1">KAP NTPase domain-containing protein</fullName>
    </recommendedName>
</protein>
<accession>A0A6S6T2K4</accession>